<sequence>MDSDRILRRGGLAACALSLLVALGGCGIDGKPERPQPAPSEPGVSVSGTAEFGVVGGNRP</sequence>
<name>A0ABS1RNI8_RHOSU</name>
<dbReference type="RefSeq" id="WP_042460452.1">
    <property type="nucleotide sequence ID" value="NZ_CP015421.1"/>
</dbReference>
<proteinExistence type="predicted"/>
<dbReference type="GeneID" id="93539290"/>
<evidence type="ECO:0000256" key="1">
    <source>
        <dbReference type="SAM" id="MobiDB-lite"/>
    </source>
</evidence>
<dbReference type="Proteomes" id="UP000604473">
    <property type="component" value="Unassembled WGS sequence"/>
</dbReference>
<organism evidence="2 3">
    <name type="scientific">Rhodovulum sulfidophilum</name>
    <name type="common">Rhodobacter sulfidophilus</name>
    <dbReference type="NCBI Taxonomy" id="35806"/>
    <lineage>
        <taxon>Bacteria</taxon>
        <taxon>Pseudomonadati</taxon>
        <taxon>Pseudomonadota</taxon>
        <taxon>Alphaproteobacteria</taxon>
        <taxon>Rhodobacterales</taxon>
        <taxon>Paracoccaceae</taxon>
        <taxon>Rhodovulum</taxon>
    </lineage>
</organism>
<feature type="region of interest" description="Disordered" evidence="1">
    <location>
        <begin position="31"/>
        <end position="60"/>
    </location>
</feature>
<evidence type="ECO:0000313" key="3">
    <source>
        <dbReference type="Proteomes" id="UP000604473"/>
    </source>
</evidence>
<reference evidence="2 3" key="1">
    <citation type="submission" date="2021-01" db="EMBL/GenBank/DDBJ databases">
        <title>Draft genomes of Rhodovulum sulfidophilum.</title>
        <authorList>
            <person name="Guzman M.S."/>
        </authorList>
    </citation>
    <scope>NUCLEOTIDE SEQUENCE [LARGE SCALE GENOMIC DNA]</scope>
    <source>
        <strain evidence="2 3">AB35</strain>
    </source>
</reference>
<dbReference type="PROSITE" id="PS51257">
    <property type="entry name" value="PROKAR_LIPOPROTEIN"/>
    <property type="match status" value="1"/>
</dbReference>
<gene>
    <name evidence="2" type="ORF">JMM60_02230</name>
</gene>
<protein>
    <recommendedName>
        <fullName evidence="4">Argininosuccinate lyase</fullName>
    </recommendedName>
</protein>
<evidence type="ECO:0008006" key="4">
    <source>
        <dbReference type="Google" id="ProtNLM"/>
    </source>
</evidence>
<evidence type="ECO:0000313" key="2">
    <source>
        <dbReference type="EMBL" id="MBL3607624.1"/>
    </source>
</evidence>
<accession>A0ABS1RNI8</accession>
<dbReference type="EMBL" id="JAESJJ010000002">
    <property type="protein sequence ID" value="MBL3607624.1"/>
    <property type="molecule type" value="Genomic_DNA"/>
</dbReference>
<comment type="caution">
    <text evidence="2">The sequence shown here is derived from an EMBL/GenBank/DDBJ whole genome shotgun (WGS) entry which is preliminary data.</text>
</comment>
<keyword evidence="3" id="KW-1185">Reference proteome</keyword>